<dbReference type="GO" id="GO:0016787">
    <property type="term" value="F:hydrolase activity"/>
    <property type="evidence" value="ECO:0007669"/>
    <property type="project" value="UniProtKB-KW"/>
</dbReference>
<evidence type="ECO:0000313" key="3">
    <source>
        <dbReference type="Proteomes" id="UP000324611"/>
    </source>
</evidence>
<dbReference type="InterPro" id="IPR029058">
    <property type="entry name" value="AB_hydrolase_fold"/>
</dbReference>
<dbReference type="Pfam" id="PF12697">
    <property type="entry name" value="Abhydrolase_6"/>
    <property type="match status" value="1"/>
</dbReference>
<name>A0A5B2VY77_9BACT</name>
<keyword evidence="2" id="KW-0378">Hydrolase</keyword>
<accession>A0A5B2VY77</accession>
<comment type="caution">
    <text evidence="2">The sequence shown here is derived from an EMBL/GenBank/DDBJ whole genome shotgun (WGS) entry which is preliminary data.</text>
</comment>
<reference evidence="2 3" key="2">
    <citation type="submission" date="2019-09" db="EMBL/GenBank/DDBJ databases">
        <authorList>
            <person name="Jin C."/>
        </authorList>
    </citation>
    <scope>NUCLEOTIDE SEQUENCE [LARGE SCALE GENOMIC DNA]</scope>
    <source>
        <strain evidence="2 3">BN140078</strain>
    </source>
</reference>
<evidence type="ECO:0000259" key="1">
    <source>
        <dbReference type="Pfam" id="PF12697"/>
    </source>
</evidence>
<dbReference type="InterPro" id="IPR052897">
    <property type="entry name" value="Sec-Metab_Biosynth_Hydrolase"/>
</dbReference>
<keyword evidence="3" id="KW-1185">Reference proteome</keyword>
<dbReference type="PANTHER" id="PTHR37017">
    <property type="entry name" value="AB HYDROLASE-1 DOMAIN-CONTAINING PROTEIN-RELATED"/>
    <property type="match status" value="1"/>
</dbReference>
<dbReference type="Proteomes" id="UP000324611">
    <property type="component" value="Unassembled WGS sequence"/>
</dbReference>
<dbReference type="RefSeq" id="WP_149838375.1">
    <property type="nucleotide sequence ID" value="NZ_VUOC01000002.1"/>
</dbReference>
<dbReference type="PANTHER" id="PTHR37017:SF11">
    <property type="entry name" value="ESTERASE_LIPASE_THIOESTERASE DOMAIN-CONTAINING PROTEIN"/>
    <property type="match status" value="1"/>
</dbReference>
<dbReference type="AlphaFoldDB" id="A0A5B2VY77"/>
<dbReference type="Gene3D" id="3.40.50.1820">
    <property type="entry name" value="alpha/beta hydrolase"/>
    <property type="match status" value="1"/>
</dbReference>
<feature type="domain" description="AB hydrolase-1" evidence="1">
    <location>
        <begin position="12"/>
        <end position="234"/>
    </location>
</feature>
<evidence type="ECO:0000313" key="2">
    <source>
        <dbReference type="EMBL" id="KAA2243500.1"/>
    </source>
</evidence>
<protein>
    <submittedName>
        <fullName evidence="2">Alpha/beta hydrolase</fullName>
    </submittedName>
</protein>
<organism evidence="2 3">
    <name type="scientific">Chitinophaga agrisoli</name>
    <dbReference type="NCBI Taxonomy" id="2607653"/>
    <lineage>
        <taxon>Bacteria</taxon>
        <taxon>Pseudomonadati</taxon>
        <taxon>Bacteroidota</taxon>
        <taxon>Chitinophagia</taxon>
        <taxon>Chitinophagales</taxon>
        <taxon>Chitinophagaceae</taxon>
        <taxon>Chitinophaga</taxon>
    </lineage>
</organism>
<proteinExistence type="predicted"/>
<dbReference type="InterPro" id="IPR000073">
    <property type="entry name" value="AB_hydrolase_1"/>
</dbReference>
<dbReference type="SUPFAM" id="SSF53474">
    <property type="entry name" value="alpha/beta-Hydrolases"/>
    <property type="match status" value="1"/>
</dbReference>
<dbReference type="EMBL" id="VUOC01000002">
    <property type="protein sequence ID" value="KAA2243500.1"/>
    <property type="molecule type" value="Genomic_DNA"/>
</dbReference>
<sequence>MEQVKHHLRPTIVLVHGAFEDASIWHVVIQLLQQDGYPVVAFANPLLGVAADAAYLRSLLDKIDSPVILAAHSYGGAVITQVSADEPKVKGLVYAAAIIPAAEEAATNLLERFPGSTFPTSVEATSYTLPDGTSGTYLLYQADKFHNNVAADVPASTAALMLATQRPMNLAALTEIVTSAGWTNKPSWQIRTLQDLAIPLDEQKFEADRAHSHVTEVNSSHAVTVSNPDVVAEVIKQAARAAEE</sequence>
<reference evidence="2 3" key="1">
    <citation type="submission" date="2019-09" db="EMBL/GenBank/DDBJ databases">
        <title>Chitinophaga ginsengihumi sp. nov., isolated from soil of ginseng rhizosphere.</title>
        <authorList>
            <person name="Lee J."/>
        </authorList>
    </citation>
    <scope>NUCLEOTIDE SEQUENCE [LARGE SCALE GENOMIC DNA]</scope>
    <source>
        <strain evidence="2 3">BN140078</strain>
    </source>
</reference>
<gene>
    <name evidence="2" type="ORF">F0L74_13485</name>
</gene>